<dbReference type="InterPro" id="IPR052923">
    <property type="entry name" value="UPF0718"/>
</dbReference>
<keyword evidence="6 7" id="KW-0472">Membrane</keyword>
<evidence type="ECO:0000256" key="1">
    <source>
        <dbReference type="ARBA" id="ARBA00004651"/>
    </source>
</evidence>
<dbReference type="OrthoDB" id="9810876at2"/>
<feature type="transmembrane region" description="Helical" evidence="7">
    <location>
        <begin position="247"/>
        <end position="268"/>
    </location>
</feature>
<keyword evidence="9" id="KW-1185">Reference proteome</keyword>
<sequence>MINLPQSVLQASAIFVSIIIEAVPFVLFGCVVTGFLQSFLDPVKVKQWIPKNKILAILTGMFLGFFFPSCECGIVPIVKELLKKGVPSYTAITFMLTAPIINPVVLFSTYIAFNNDSYPVFLRVLGSLVVAFLIGLWLAYRNKDTILKEEYKKEGIAHVHSESCCSQNVSSREKKSLVNKISHALQHSVDEFFDTGRYLVIGALLAALMQTYLKTALLFPYASNKVTSILIMMGFAFILSLCSEADAFIGTSMKSMFGLTPVIGFLVYGPMVDIKNLMMMSHHFTRKFMLKLVGLVTVIVFIYTLLL</sequence>
<comment type="similarity">
    <text evidence="2">Belongs to the UPF0718 family.</text>
</comment>
<feature type="transmembrane region" description="Helical" evidence="7">
    <location>
        <begin position="55"/>
        <end position="77"/>
    </location>
</feature>
<feature type="transmembrane region" description="Helical" evidence="7">
    <location>
        <begin position="120"/>
        <end position="140"/>
    </location>
</feature>
<gene>
    <name evidence="8" type="ORF">CBF31_09105</name>
</gene>
<dbReference type="AlphaFoldDB" id="A0A430A6L8"/>
<name>A0A430A6L8_9ENTE</name>
<comment type="subcellular location">
    <subcellularLocation>
        <location evidence="1">Cell membrane</location>
        <topology evidence="1">Multi-pass membrane protein</topology>
    </subcellularLocation>
</comment>
<dbReference type="PANTHER" id="PTHR34184:SF4">
    <property type="entry name" value="UPF0718 PROTEIN YCGR"/>
    <property type="match status" value="1"/>
</dbReference>
<dbReference type="Proteomes" id="UP000287101">
    <property type="component" value="Unassembled WGS sequence"/>
</dbReference>
<evidence type="ECO:0000256" key="2">
    <source>
        <dbReference type="ARBA" id="ARBA00006386"/>
    </source>
</evidence>
<accession>A0A430A6L8</accession>
<keyword evidence="5 7" id="KW-1133">Transmembrane helix</keyword>
<protein>
    <recommendedName>
        <fullName evidence="10">Permease</fullName>
    </recommendedName>
</protein>
<dbReference type="Pfam" id="PF03773">
    <property type="entry name" value="ArsP_1"/>
    <property type="match status" value="1"/>
</dbReference>
<evidence type="ECO:0000256" key="4">
    <source>
        <dbReference type="ARBA" id="ARBA00022692"/>
    </source>
</evidence>
<comment type="caution">
    <text evidence="8">The sequence shown here is derived from an EMBL/GenBank/DDBJ whole genome shotgun (WGS) entry which is preliminary data.</text>
</comment>
<dbReference type="InterPro" id="IPR005524">
    <property type="entry name" value="DUF318"/>
</dbReference>
<evidence type="ECO:0000256" key="7">
    <source>
        <dbReference type="SAM" id="Phobius"/>
    </source>
</evidence>
<evidence type="ECO:0008006" key="10">
    <source>
        <dbReference type="Google" id="ProtNLM"/>
    </source>
</evidence>
<feature type="transmembrane region" description="Helical" evidence="7">
    <location>
        <begin position="12"/>
        <end position="35"/>
    </location>
</feature>
<dbReference type="GO" id="GO:0005886">
    <property type="term" value="C:plasma membrane"/>
    <property type="evidence" value="ECO:0007669"/>
    <property type="project" value="UniProtKB-SubCell"/>
</dbReference>
<dbReference type="PANTHER" id="PTHR34184">
    <property type="entry name" value="UPF0718 PROTEIN YCGR"/>
    <property type="match status" value="1"/>
</dbReference>
<feature type="transmembrane region" description="Helical" evidence="7">
    <location>
        <begin position="89"/>
        <end position="113"/>
    </location>
</feature>
<reference evidence="8 9" key="1">
    <citation type="submission" date="2017-05" db="EMBL/GenBank/DDBJ databases">
        <title>Vagococcus spp. assemblies.</title>
        <authorList>
            <person name="Gulvik C.A."/>
        </authorList>
    </citation>
    <scope>NUCLEOTIDE SEQUENCE [LARGE SCALE GENOMIC DNA]</scope>
    <source>
        <strain evidence="8 9">CCUG 41755</strain>
    </source>
</reference>
<feature type="transmembrane region" description="Helical" evidence="7">
    <location>
        <begin position="225"/>
        <end position="241"/>
    </location>
</feature>
<keyword evidence="4 7" id="KW-0812">Transmembrane</keyword>
<evidence type="ECO:0000313" key="9">
    <source>
        <dbReference type="Proteomes" id="UP000287101"/>
    </source>
</evidence>
<dbReference type="RefSeq" id="WP_126832249.1">
    <property type="nucleotide sequence ID" value="NZ_CBCRYB010000014.1"/>
</dbReference>
<keyword evidence="3" id="KW-1003">Cell membrane</keyword>
<dbReference type="EMBL" id="NGJY01000003">
    <property type="protein sequence ID" value="RSU02513.1"/>
    <property type="molecule type" value="Genomic_DNA"/>
</dbReference>
<proteinExistence type="inferred from homology"/>
<evidence type="ECO:0000256" key="6">
    <source>
        <dbReference type="ARBA" id="ARBA00023136"/>
    </source>
</evidence>
<feature type="transmembrane region" description="Helical" evidence="7">
    <location>
        <begin position="288"/>
        <end position="306"/>
    </location>
</feature>
<evidence type="ECO:0000256" key="5">
    <source>
        <dbReference type="ARBA" id="ARBA00022989"/>
    </source>
</evidence>
<organism evidence="8 9">
    <name type="scientific">Vagococcus fessus</name>
    <dbReference type="NCBI Taxonomy" id="120370"/>
    <lineage>
        <taxon>Bacteria</taxon>
        <taxon>Bacillati</taxon>
        <taxon>Bacillota</taxon>
        <taxon>Bacilli</taxon>
        <taxon>Lactobacillales</taxon>
        <taxon>Enterococcaceae</taxon>
        <taxon>Vagococcus</taxon>
    </lineage>
</organism>
<evidence type="ECO:0000256" key="3">
    <source>
        <dbReference type="ARBA" id="ARBA00022475"/>
    </source>
</evidence>
<evidence type="ECO:0000313" key="8">
    <source>
        <dbReference type="EMBL" id="RSU02513.1"/>
    </source>
</evidence>